<keyword evidence="1" id="KW-0547">Nucleotide-binding</keyword>
<gene>
    <name evidence="8" type="ORF">FZC83_14460</name>
</gene>
<dbReference type="InterPro" id="IPR003593">
    <property type="entry name" value="AAA+_ATPase"/>
</dbReference>
<dbReference type="Gene3D" id="3.40.50.300">
    <property type="entry name" value="P-loop containing nucleotide triphosphate hydrolases"/>
    <property type="match status" value="1"/>
</dbReference>
<accession>A0A5D4RP25</accession>
<dbReference type="PROSITE" id="PS00688">
    <property type="entry name" value="SIGMA54_INTERACT_3"/>
    <property type="match status" value="1"/>
</dbReference>
<dbReference type="SUPFAM" id="SSF52540">
    <property type="entry name" value="P-loop containing nucleoside triphosphate hydrolases"/>
    <property type="match status" value="1"/>
</dbReference>
<dbReference type="PROSITE" id="PS50112">
    <property type="entry name" value="PAS"/>
    <property type="match status" value="1"/>
</dbReference>
<dbReference type="Pfam" id="PF02954">
    <property type="entry name" value="HTH_8"/>
    <property type="match status" value="1"/>
</dbReference>
<keyword evidence="4" id="KW-0238">DNA-binding</keyword>
<name>A0A5D4RP25_9BACI</name>
<dbReference type="InterPro" id="IPR000014">
    <property type="entry name" value="PAS"/>
</dbReference>
<evidence type="ECO:0000256" key="2">
    <source>
        <dbReference type="ARBA" id="ARBA00022840"/>
    </source>
</evidence>
<dbReference type="Pfam" id="PF08448">
    <property type="entry name" value="PAS_4"/>
    <property type="match status" value="1"/>
</dbReference>
<dbReference type="SUPFAM" id="SSF46689">
    <property type="entry name" value="Homeodomain-like"/>
    <property type="match status" value="1"/>
</dbReference>
<dbReference type="InterPro" id="IPR009057">
    <property type="entry name" value="Homeodomain-like_sf"/>
</dbReference>
<dbReference type="NCBIfam" id="TIGR00229">
    <property type="entry name" value="sensory_box"/>
    <property type="match status" value="1"/>
</dbReference>
<dbReference type="Gene3D" id="1.10.10.60">
    <property type="entry name" value="Homeodomain-like"/>
    <property type="match status" value="1"/>
</dbReference>
<dbReference type="InterPro" id="IPR035965">
    <property type="entry name" value="PAS-like_dom_sf"/>
</dbReference>
<dbReference type="InterPro" id="IPR025944">
    <property type="entry name" value="Sigma_54_int_dom_CS"/>
</dbReference>
<sequence length="482" mass="54722">MVAFFKSFLKNFYFQSQLCDLKDNGVPIEGGFIVLEREKRLYMYEVVAHHLESGVHVIDSTGRTVIYNSKMREIEGMEVEDVLDKNLLDVFQFHSEEESTLLQVLHTGTPTLNVKQTYFNSNGVEITTINDTYPIHLEGEIIGAVEIARDVTTLEKMMKGYVHTRPVPPAFHRIVGSHPRIQEALSAGKKAALSTTPILICGEIGTGKEMLARSIHCDGIRKDAPFIKQDCSSMPGEDLSMILFGTGFKDGVMKEAAGGSILFDELNAMPIHVQEQLLDLMDRSSIPDVRLMATVNEDPIDAVAEGRLLKELYYRFSSASFFIPPLRNRLDDLQELVPSFLDRFNHHYARNVTGISKEVEETFRQYDWPGNVRELEHVLEGAYQLIGSHKVIGFNHLPFGFRQRIHHSPVADIHQGDSDFLHQSGSEPKPLEVFMEEAETYYIQKAMKHHQFNVTKTAKALGMSRQNLQYRIRKYGIERGGY</sequence>
<dbReference type="Pfam" id="PF25601">
    <property type="entry name" value="AAA_lid_14"/>
    <property type="match status" value="1"/>
</dbReference>
<dbReference type="InterPro" id="IPR002197">
    <property type="entry name" value="HTH_Fis"/>
</dbReference>
<proteinExistence type="predicted"/>
<dbReference type="InterPro" id="IPR025943">
    <property type="entry name" value="Sigma_54_int_dom_ATP-bd_2"/>
</dbReference>
<comment type="caution">
    <text evidence="8">The sequence shown here is derived from an EMBL/GenBank/DDBJ whole genome shotgun (WGS) entry which is preliminary data.</text>
</comment>
<dbReference type="PRINTS" id="PR01590">
    <property type="entry name" value="HTHFIS"/>
</dbReference>
<dbReference type="SUPFAM" id="SSF55785">
    <property type="entry name" value="PYP-like sensor domain (PAS domain)"/>
    <property type="match status" value="1"/>
</dbReference>
<dbReference type="CDD" id="cd00130">
    <property type="entry name" value="PAS"/>
    <property type="match status" value="1"/>
</dbReference>
<evidence type="ECO:0000259" key="7">
    <source>
        <dbReference type="PROSITE" id="PS50112"/>
    </source>
</evidence>
<dbReference type="InterPro" id="IPR027417">
    <property type="entry name" value="P-loop_NTPase"/>
</dbReference>
<dbReference type="PANTHER" id="PTHR32071:SF74">
    <property type="entry name" value="TRANSCRIPTIONAL ACTIVATOR ROCR"/>
    <property type="match status" value="1"/>
</dbReference>
<evidence type="ECO:0000313" key="9">
    <source>
        <dbReference type="Proteomes" id="UP000322997"/>
    </source>
</evidence>
<dbReference type="Pfam" id="PF00158">
    <property type="entry name" value="Sigma54_activat"/>
    <property type="match status" value="1"/>
</dbReference>
<reference evidence="8 9" key="1">
    <citation type="submission" date="2019-08" db="EMBL/GenBank/DDBJ databases">
        <title>Bacillus genomes from the desert of Cuatro Cienegas, Coahuila.</title>
        <authorList>
            <person name="Olmedo-Alvarez G."/>
        </authorList>
    </citation>
    <scope>NUCLEOTIDE SEQUENCE [LARGE SCALE GENOMIC DNA]</scope>
    <source>
        <strain evidence="8 9">CH108_3D</strain>
    </source>
</reference>
<dbReference type="PANTHER" id="PTHR32071">
    <property type="entry name" value="TRANSCRIPTIONAL REGULATORY PROTEIN"/>
    <property type="match status" value="1"/>
</dbReference>
<dbReference type="CDD" id="cd00009">
    <property type="entry name" value="AAA"/>
    <property type="match status" value="1"/>
</dbReference>
<dbReference type="GO" id="GO:0006355">
    <property type="term" value="P:regulation of DNA-templated transcription"/>
    <property type="evidence" value="ECO:0007669"/>
    <property type="project" value="InterPro"/>
</dbReference>
<dbReference type="InterPro" id="IPR002078">
    <property type="entry name" value="Sigma_54_int"/>
</dbReference>
<dbReference type="PROSITE" id="PS50045">
    <property type="entry name" value="SIGMA54_INTERACT_4"/>
    <property type="match status" value="1"/>
</dbReference>
<dbReference type="Gene3D" id="1.10.8.60">
    <property type="match status" value="1"/>
</dbReference>
<dbReference type="InterPro" id="IPR058031">
    <property type="entry name" value="AAA_lid_NorR"/>
</dbReference>
<evidence type="ECO:0000313" key="8">
    <source>
        <dbReference type="EMBL" id="TYS53195.1"/>
    </source>
</evidence>
<dbReference type="Proteomes" id="UP000322997">
    <property type="component" value="Unassembled WGS sequence"/>
</dbReference>
<evidence type="ECO:0000259" key="6">
    <source>
        <dbReference type="PROSITE" id="PS50045"/>
    </source>
</evidence>
<evidence type="ECO:0000256" key="5">
    <source>
        <dbReference type="ARBA" id="ARBA00023163"/>
    </source>
</evidence>
<dbReference type="GO" id="GO:0005524">
    <property type="term" value="F:ATP binding"/>
    <property type="evidence" value="ECO:0007669"/>
    <property type="project" value="UniProtKB-KW"/>
</dbReference>
<protein>
    <submittedName>
        <fullName evidence="8">PAS domain-containing protein</fullName>
    </submittedName>
</protein>
<dbReference type="SMART" id="SM00382">
    <property type="entry name" value="AAA"/>
    <property type="match status" value="1"/>
</dbReference>
<keyword evidence="3" id="KW-0805">Transcription regulation</keyword>
<dbReference type="GO" id="GO:0043565">
    <property type="term" value="F:sequence-specific DNA binding"/>
    <property type="evidence" value="ECO:0007669"/>
    <property type="project" value="InterPro"/>
</dbReference>
<dbReference type="PROSITE" id="PS00676">
    <property type="entry name" value="SIGMA54_INTERACT_2"/>
    <property type="match status" value="1"/>
</dbReference>
<dbReference type="InterPro" id="IPR013656">
    <property type="entry name" value="PAS_4"/>
</dbReference>
<dbReference type="Gene3D" id="3.30.450.20">
    <property type="entry name" value="PAS domain"/>
    <property type="match status" value="1"/>
</dbReference>
<feature type="domain" description="PAS" evidence="7">
    <location>
        <begin position="39"/>
        <end position="98"/>
    </location>
</feature>
<organism evidence="8 9">
    <name type="scientific">Rossellomorea marisflavi</name>
    <dbReference type="NCBI Taxonomy" id="189381"/>
    <lineage>
        <taxon>Bacteria</taxon>
        <taxon>Bacillati</taxon>
        <taxon>Bacillota</taxon>
        <taxon>Bacilli</taxon>
        <taxon>Bacillales</taxon>
        <taxon>Bacillaceae</taxon>
        <taxon>Rossellomorea</taxon>
    </lineage>
</organism>
<keyword evidence="5" id="KW-0804">Transcription</keyword>
<dbReference type="AlphaFoldDB" id="A0A5D4RP25"/>
<feature type="domain" description="Sigma-54 factor interaction" evidence="6">
    <location>
        <begin position="174"/>
        <end position="384"/>
    </location>
</feature>
<evidence type="ECO:0000256" key="1">
    <source>
        <dbReference type="ARBA" id="ARBA00022741"/>
    </source>
</evidence>
<keyword evidence="2" id="KW-0067">ATP-binding</keyword>
<evidence type="ECO:0000256" key="3">
    <source>
        <dbReference type="ARBA" id="ARBA00023015"/>
    </source>
</evidence>
<dbReference type="EMBL" id="VTEQ01000004">
    <property type="protein sequence ID" value="TYS53195.1"/>
    <property type="molecule type" value="Genomic_DNA"/>
</dbReference>
<evidence type="ECO:0000256" key="4">
    <source>
        <dbReference type="ARBA" id="ARBA00023125"/>
    </source>
</evidence>